<dbReference type="InterPro" id="IPR003439">
    <property type="entry name" value="ABC_transporter-like_ATP-bd"/>
</dbReference>
<dbReference type="SMART" id="SM00382">
    <property type="entry name" value="AAA"/>
    <property type="match status" value="1"/>
</dbReference>
<dbReference type="InterPro" id="IPR015854">
    <property type="entry name" value="ABC_transpr_LolD-like"/>
</dbReference>
<evidence type="ECO:0000256" key="1">
    <source>
        <dbReference type="ARBA" id="ARBA00022741"/>
    </source>
</evidence>
<evidence type="ECO:0000256" key="2">
    <source>
        <dbReference type="ARBA" id="ARBA00022840"/>
    </source>
</evidence>
<dbReference type="InterPro" id="IPR027417">
    <property type="entry name" value="P-loop_NTPase"/>
</dbReference>
<evidence type="ECO:0000313" key="4">
    <source>
        <dbReference type="EMBL" id="GLB49708.1"/>
    </source>
</evidence>
<evidence type="ECO:0000259" key="3">
    <source>
        <dbReference type="PROSITE" id="PS50893"/>
    </source>
</evidence>
<dbReference type="Proteomes" id="UP001143543">
    <property type="component" value="Unassembled WGS sequence"/>
</dbReference>
<keyword evidence="2 4" id="KW-0067">ATP-binding</keyword>
<protein>
    <submittedName>
        <fullName evidence="4">ABC transporter ATP-binding protein</fullName>
    </submittedName>
</protein>
<keyword evidence="5" id="KW-1185">Reference proteome</keyword>
<name>A0ABQ5MJW6_9FLAO</name>
<dbReference type="Pfam" id="PF00005">
    <property type="entry name" value="ABC_tran"/>
    <property type="match status" value="1"/>
</dbReference>
<proteinExistence type="predicted"/>
<gene>
    <name evidence="4" type="ORF">Y10_20760</name>
</gene>
<dbReference type="SUPFAM" id="SSF52540">
    <property type="entry name" value="P-loop containing nucleoside triphosphate hydrolases"/>
    <property type="match status" value="1"/>
</dbReference>
<dbReference type="Gene3D" id="3.40.50.300">
    <property type="entry name" value="P-loop containing nucleotide triphosphate hydrolases"/>
    <property type="match status" value="1"/>
</dbReference>
<dbReference type="GO" id="GO:0005524">
    <property type="term" value="F:ATP binding"/>
    <property type="evidence" value="ECO:0007669"/>
    <property type="project" value="UniProtKB-KW"/>
</dbReference>
<comment type="caution">
    <text evidence="4">The sequence shown here is derived from an EMBL/GenBank/DDBJ whole genome shotgun (WGS) entry which is preliminary data.</text>
</comment>
<dbReference type="RefSeq" id="WP_281765334.1">
    <property type="nucleotide sequence ID" value="NZ_BRVO01000002.1"/>
</dbReference>
<dbReference type="EMBL" id="BRVO01000002">
    <property type="protein sequence ID" value="GLB49708.1"/>
    <property type="molecule type" value="Genomic_DNA"/>
</dbReference>
<dbReference type="PROSITE" id="PS50893">
    <property type="entry name" value="ABC_TRANSPORTER_2"/>
    <property type="match status" value="1"/>
</dbReference>
<keyword evidence="1" id="KW-0547">Nucleotide-binding</keyword>
<dbReference type="InterPro" id="IPR003593">
    <property type="entry name" value="AAA+_ATPase"/>
</dbReference>
<organism evidence="4 5">
    <name type="scientific">Neptunitalea lumnitzerae</name>
    <dbReference type="NCBI Taxonomy" id="2965509"/>
    <lineage>
        <taxon>Bacteria</taxon>
        <taxon>Pseudomonadati</taxon>
        <taxon>Bacteroidota</taxon>
        <taxon>Flavobacteriia</taxon>
        <taxon>Flavobacteriales</taxon>
        <taxon>Flavobacteriaceae</taxon>
        <taxon>Neptunitalea</taxon>
    </lineage>
</organism>
<sequence length="208" mass="22939">MLQTKTLSYHYTPNVQLTFPDITLSFHENLLILGPSGVGKTTLLHLLGGLLKPTAGTINIQNVAIDKLSQKKLDAFRGKHIGIVFQKGTFIKSLSVIDNIKAKLFFSKASVSDAEIKDILTTLGLAEKINSKVRELSEGQKQRLSIAIALCNKPDVILADEPTASLDDENAKNVIELLSTYAKEKQANLVVITHDHRIKEYFANTIML</sequence>
<evidence type="ECO:0000313" key="5">
    <source>
        <dbReference type="Proteomes" id="UP001143543"/>
    </source>
</evidence>
<accession>A0ABQ5MJW6</accession>
<feature type="domain" description="ABC transporter" evidence="3">
    <location>
        <begin position="2"/>
        <end position="208"/>
    </location>
</feature>
<reference evidence="4" key="1">
    <citation type="submission" date="2022-07" db="EMBL/GenBank/DDBJ databases">
        <title>Taxonomy of Novel Oxalotrophic and Methylotrophic Bacteria.</title>
        <authorList>
            <person name="Sahin N."/>
            <person name="Tani A."/>
        </authorList>
    </citation>
    <scope>NUCLEOTIDE SEQUENCE</scope>
    <source>
        <strain evidence="4">Y10</strain>
    </source>
</reference>
<dbReference type="PANTHER" id="PTHR24220">
    <property type="entry name" value="IMPORT ATP-BINDING PROTEIN"/>
    <property type="match status" value="1"/>
</dbReference>